<dbReference type="InterPro" id="IPR004868">
    <property type="entry name" value="DNA-dir_DNA_pol_B_mt/vir"/>
</dbReference>
<evidence type="ECO:0000256" key="3">
    <source>
        <dbReference type="ARBA" id="ARBA00022679"/>
    </source>
</evidence>
<evidence type="ECO:0000256" key="1">
    <source>
        <dbReference type="ARBA" id="ARBA00005755"/>
    </source>
</evidence>
<evidence type="ECO:0000256" key="7">
    <source>
        <dbReference type="ARBA" id="ARBA00023125"/>
    </source>
</evidence>
<keyword evidence="5" id="KW-0235">DNA replication</keyword>
<dbReference type="Pfam" id="PF03175">
    <property type="entry name" value="DNA_pol_B_2"/>
    <property type="match status" value="1"/>
</dbReference>
<dbReference type="PANTHER" id="PTHR33568:SF3">
    <property type="entry name" value="DNA-DIRECTED DNA POLYMERASE"/>
    <property type="match status" value="1"/>
</dbReference>
<dbReference type="EC" id="2.7.7.7" evidence="2"/>
<comment type="similarity">
    <text evidence="1">Belongs to the DNA polymerase type-B family.</text>
</comment>
<feature type="non-terminal residue" evidence="10">
    <location>
        <position position="1"/>
    </location>
</feature>
<gene>
    <name evidence="10" type="ORF">PLOB_00046426</name>
</gene>
<proteinExistence type="inferred from homology"/>
<sequence length="748" mass="85787">PLFQFNLTPIGPRRRWRNVVERAQFRATYQQLRDPTPRDSIGLALVDALHTAIDGELRRDHRPDHHFVNFSITAHGFTHAYQSINFTVGEFLKRSLRLDELLQSLVNKLNSNESFSPEHGFQVDITIVAMPGPGSGRTKHNPGRRCLEKENKKKRSIITIRNKDQLCCSRALVTMRAHCHRQEGAIENNRYLNMRTGCPVQEKEAKDLHRLAGVPEGPCGLEELKKFQEALSPHYQLLVMCRLKPFFLIFKGPEALHQICLIKGGDHYDGCTSFSGFINRSYYCHLCEKGYNTDDGKHHSCEGRKCTACVRMDCPDYVRGTRPTLQCSYCYTRFFGQNCFTHHKKEKLCQSFKTCPHCCAHYNVVKGKKHHCGFAKCDVCGEFVKIAEHKCYIQPVAEEKEEETTVMDDDPLYWDQENGQNDCKQPPPPTLFVYADFEAMRNAEGEFSPNLLCYSTSEEDEVHVLEGEGCPLEFLHDLDDLTEVPDNDKDRPIIIIFHNLKGFDGIFIIKEMYSQQREVSDQLTMGAKVLSFTSGPLKFVDSLCFLPFPLAAFPSTFSLTELKKGWFPHLWNVPENQSYVGRVPDLEYYDPDGMDVKKREELKLWHADQVARNNVFDFHREMVDYCKSDVVLLKAGCEKFVQEFQANAGFNPFEKCVTIASACNLYWRKHHVKPDQIAVEPPQGWRGARVNQSQVALEWLYWEESKIEKEGASADRIKHVRNGGEQTVLTPAAAYFVDGFDAETNTVY</sequence>
<protein>
    <recommendedName>
        <fullName evidence="2">DNA-directed DNA polymerase</fullName>
        <ecNumber evidence="2">2.7.7.7</ecNumber>
    </recommendedName>
</protein>
<evidence type="ECO:0000256" key="2">
    <source>
        <dbReference type="ARBA" id="ARBA00012417"/>
    </source>
</evidence>
<dbReference type="InterPro" id="IPR036397">
    <property type="entry name" value="RNaseH_sf"/>
</dbReference>
<keyword evidence="3" id="KW-0808">Transferase</keyword>
<dbReference type="PANTHER" id="PTHR33568">
    <property type="entry name" value="DNA POLYMERASE"/>
    <property type="match status" value="1"/>
</dbReference>
<comment type="caution">
    <text evidence="10">The sequence shown here is derived from an EMBL/GenBank/DDBJ whole genome shotgun (WGS) entry which is preliminary data.</text>
</comment>
<organism evidence="10 11">
    <name type="scientific">Porites lobata</name>
    <dbReference type="NCBI Taxonomy" id="104759"/>
    <lineage>
        <taxon>Eukaryota</taxon>
        <taxon>Metazoa</taxon>
        <taxon>Cnidaria</taxon>
        <taxon>Anthozoa</taxon>
        <taxon>Hexacorallia</taxon>
        <taxon>Scleractinia</taxon>
        <taxon>Fungiina</taxon>
        <taxon>Poritidae</taxon>
        <taxon>Porites</taxon>
    </lineage>
</organism>
<name>A0ABN8SIB6_9CNID</name>
<evidence type="ECO:0000313" key="11">
    <source>
        <dbReference type="Proteomes" id="UP001159405"/>
    </source>
</evidence>
<evidence type="ECO:0000259" key="9">
    <source>
        <dbReference type="Pfam" id="PF03175"/>
    </source>
</evidence>
<keyword evidence="7" id="KW-0238">DNA-binding</keyword>
<dbReference type="Gene3D" id="3.30.420.10">
    <property type="entry name" value="Ribonuclease H-like superfamily/Ribonuclease H"/>
    <property type="match status" value="1"/>
</dbReference>
<evidence type="ECO:0000256" key="5">
    <source>
        <dbReference type="ARBA" id="ARBA00022705"/>
    </source>
</evidence>
<evidence type="ECO:0000256" key="8">
    <source>
        <dbReference type="ARBA" id="ARBA00049244"/>
    </source>
</evidence>
<feature type="non-terminal residue" evidence="10">
    <location>
        <position position="748"/>
    </location>
</feature>
<evidence type="ECO:0000313" key="10">
    <source>
        <dbReference type="EMBL" id="CAH3190152.1"/>
    </source>
</evidence>
<accession>A0ABN8SIB6</accession>
<comment type="catalytic activity">
    <reaction evidence="8">
        <text>DNA(n) + a 2'-deoxyribonucleoside 5'-triphosphate = DNA(n+1) + diphosphate</text>
        <dbReference type="Rhea" id="RHEA:22508"/>
        <dbReference type="Rhea" id="RHEA-COMP:17339"/>
        <dbReference type="Rhea" id="RHEA-COMP:17340"/>
        <dbReference type="ChEBI" id="CHEBI:33019"/>
        <dbReference type="ChEBI" id="CHEBI:61560"/>
        <dbReference type="ChEBI" id="CHEBI:173112"/>
        <dbReference type="EC" id="2.7.7.7"/>
    </reaction>
</comment>
<dbReference type="SUPFAM" id="SSF53098">
    <property type="entry name" value="Ribonuclease H-like"/>
    <property type="match status" value="1"/>
</dbReference>
<reference evidence="10 11" key="1">
    <citation type="submission" date="2022-05" db="EMBL/GenBank/DDBJ databases">
        <authorList>
            <consortium name="Genoscope - CEA"/>
            <person name="William W."/>
        </authorList>
    </citation>
    <scope>NUCLEOTIDE SEQUENCE [LARGE SCALE GENOMIC DNA]</scope>
</reference>
<keyword evidence="6" id="KW-0239">DNA-directed DNA polymerase</keyword>
<evidence type="ECO:0000256" key="4">
    <source>
        <dbReference type="ARBA" id="ARBA00022695"/>
    </source>
</evidence>
<evidence type="ECO:0000256" key="6">
    <source>
        <dbReference type="ARBA" id="ARBA00022932"/>
    </source>
</evidence>
<keyword evidence="11" id="KW-1185">Reference proteome</keyword>
<dbReference type="EMBL" id="CALNXK010000819">
    <property type="protein sequence ID" value="CAH3190152.1"/>
    <property type="molecule type" value="Genomic_DNA"/>
</dbReference>
<dbReference type="Proteomes" id="UP001159405">
    <property type="component" value="Unassembled WGS sequence"/>
</dbReference>
<feature type="domain" description="DNA-directed DNA polymerase family B mitochondria/virus" evidence="9">
    <location>
        <begin position="489"/>
        <end position="674"/>
    </location>
</feature>
<keyword evidence="4" id="KW-0548">Nucleotidyltransferase</keyword>
<dbReference type="InterPro" id="IPR012337">
    <property type="entry name" value="RNaseH-like_sf"/>
</dbReference>